<dbReference type="AlphaFoldDB" id="A0A0F3II81"/>
<accession>A0A0F3II81</accession>
<sequence length="442" mass="47881">MTLHPLPSVFDVLELGLQNRSFAMVSTCENKGNHCPRLAISLIITPTLHATGGFMALEIQNPSAVHLASLAARNLSKLIAQLQPGYSLDAVVTAKLAENSFILRLAGGQELRAQTPTVLELGQTLRLEVIKTGTVPELKILTTADAEAVTPEQQTLTDTFKQLLPKQQSFADFSSALRQSTTLNLAQSDNLNSLLANLQRTLPNRQDLMTAEGVKQAINTSGIFLEAQLAAQHAFAPNDIKAQLLKLINGLQQAHRVDVILSQEGQVNPTPSDVIESALLNANIGNETDAKRLLTQAEGVLAGIVLDQLASLPKDNTTAQVWQLQLPFVDDEQNQSAKLKITKDSSQADAENNVNWSVLLELNPPGLGKLYSRISLIGDQIDTYFWSDHAEVSQLLQDNMDLLAARYSQAGLQPGHLQALEGVAPSISSLPKLDTPLIDERV</sequence>
<protein>
    <recommendedName>
        <fullName evidence="1">Flagellar hook-length control protein-like C-terminal domain-containing protein</fullName>
    </recommendedName>
</protein>
<gene>
    <name evidence="2" type="ORF">VZ94_12420</name>
</gene>
<evidence type="ECO:0000313" key="3">
    <source>
        <dbReference type="Proteomes" id="UP000033684"/>
    </source>
</evidence>
<dbReference type="Proteomes" id="UP000033684">
    <property type="component" value="Unassembled WGS sequence"/>
</dbReference>
<dbReference type="EMBL" id="LAJX01000121">
    <property type="protein sequence ID" value="KJV06253.1"/>
    <property type="molecule type" value="Genomic_DNA"/>
</dbReference>
<comment type="caution">
    <text evidence="2">The sequence shown here is derived from an EMBL/GenBank/DDBJ whole genome shotgun (WGS) entry which is preliminary data.</text>
</comment>
<evidence type="ECO:0000259" key="1">
    <source>
        <dbReference type="Pfam" id="PF02120"/>
    </source>
</evidence>
<name>A0A0F3II81_9GAMM</name>
<feature type="domain" description="Flagellar hook-length control protein-like C-terminal" evidence="1">
    <location>
        <begin position="348"/>
        <end position="418"/>
    </location>
</feature>
<evidence type="ECO:0000313" key="2">
    <source>
        <dbReference type="EMBL" id="KJV06253.1"/>
    </source>
</evidence>
<dbReference type="InterPro" id="IPR021136">
    <property type="entry name" value="Flagellar_hook_control-like_C"/>
</dbReference>
<organism evidence="2 3">
    <name type="scientific">Methylocucumis oryzae</name>
    <dbReference type="NCBI Taxonomy" id="1632867"/>
    <lineage>
        <taxon>Bacteria</taxon>
        <taxon>Pseudomonadati</taxon>
        <taxon>Pseudomonadota</taxon>
        <taxon>Gammaproteobacteria</taxon>
        <taxon>Methylococcales</taxon>
        <taxon>Methylococcaceae</taxon>
        <taxon>Methylocucumis</taxon>
    </lineage>
</organism>
<dbReference type="Gene3D" id="3.30.750.140">
    <property type="match status" value="1"/>
</dbReference>
<keyword evidence="3" id="KW-1185">Reference proteome</keyword>
<reference evidence="2 3" key="2">
    <citation type="journal article" date="2016" name="Microb. Ecol.">
        <title>Genome Characteristics of a Novel Type I Methanotroph (Sn10-6) Isolated from a Flooded Indian Rice Field.</title>
        <authorList>
            <person name="Rahalkar M.C."/>
            <person name="Pandit P.S."/>
            <person name="Dhakephalkar P.K."/>
            <person name="Pore S."/>
            <person name="Arora P."/>
            <person name="Kapse N."/>
        </authorList>
    </citation>
    <scope>NUCLEOTIDE SEQUENCE [LARGE SCALE GENOMIC DNA]</scope>
    <source>
        <strain evidence="2 3">Sn10-6</strain>
    </source>
</reference>
<reference evidence="3" key="1">
    <citation type="submission" date="2015-03" db="EMBL/GenBank/DDBJ databases">
        <title>Draft genome sequence of a novel methanotroph (Sn10-6) isolated from flooded ricefield rhizosphere in India.</title>
        <authorList>
            <person name="Pandit P.S."/>
            <person name="Pore S.D."/>
            <person name="Arora P."/>
            <person name="Kapse N.G."/>
            <person name="Dhakephalkar P.K."/>
            <person name="Rahalkar M.C."/>
        </authorList>
    </citation>
    <scope>NUCLEOTIDE SEQUENCE [LARGE SCALE GENOMIC DNA]</scope>
    <source>
        <strain evidence="3">Sn10-6</strain>
    </source>
</reference>
<proteinExistence type="predicted"/>
<dbReference type="Pfam" id="PF02120">
    <property type="entry name" value="Flg_hook"/>
    <property type="match status" value="1"/>
</dbReference>
<dbReference type="InterPro" id="IPR038610">
    <property type="entry name" value="FliK-like_C_sf"/>
</dbReference>